<protein>
    <submittedName>
        <fullName evidence="6">LysR family transcriptional regulator</fullName>
    </submittedName>
</protein>
<dbReference type="InterPro" id="IPR005119">
    <property type="entry name" value="LysR_subst-bd"/>
</dbReference>
<evidence type="ECO:0000256" key="2">
    <source>
        <dbReference type="ARBA" id="ARBA00023015"/>
    </source>
</evidence>
<keyword evidence="3" id="KW-0238">DNA-binding</keyword>
<proteinExistence type="inferred from homology"/>
<dbReference type="PANTHER" id="PTHR30126">
    <property type="entry name" value="HTH-TYPE TRANSCRIPTIONAL REGULATOR"/>
    <property type="match status" value="1"/>
</dbReference>
<organism evidence="6 7">
    <name type="scientific">Clostridium malenominatum</name>
    <dbReference type="NCBI Taxonomy" id="1539"/>
    <lineage>
        <taxon>Bacteria</taxon>
        <taxon>Bacillati</taxon>
        <taxon>Bacillota</taxon>
        <taxon>Clostridia</taxon>
        <taxon>Eubacteriales</taxon>
        <taxon>Clostridiaceae</taxon>
        <taxon>Clostridium</taxon>
    </lineage>
</organism>
<reference evidence="6 7" key="1">
    <citation type="journal article" date="2019" name="Int. J. Syst. Evol. Microbiol.">
        <title>The Global Catalogue of Microorganisms (GCM) 10K type strain sequencing project: providing services to taxonomists for standard genome sequencing and annotation.</title>
        <authorList>
            <consortium name="The Broad Institute Genomics Platform"/>
            <consortium name="The Broad Institute Genome Sequencing Center for Infectious Disease"/>
            <person name="Wu L."/>
            <person name="Ma J."/>
        </authorList>
    </citation>
    <scope>NUCLEOTIDE SEQUENCE [LARGE SCALE GENOMIC DNA]</scope>
    <source>
        <strain evidence="6 7">JCM 1405</strain>
    </source>
</reference>
<evidence type="ECO:0000259" key="5">
    <source>
        <dbReference type="PROSITE" id="PS50931"/>
    </source>
</evidence>
<dbReference type="InterPro" id="IPR036390">
    <property type="entry name" value="WH_DNA-bd_sf"/>
</dbReference>
<comment type="caution">
    <text evidence="6">The sequence shown here is derived from an EMBL/GenBank/DDBJ whole genome shotgun (WGS) entry which is preliminary data.</text>
</comment>
<accession>A0ABN1ILR4</accession>
<sequence>MNFLSMKYFSYVAKERSFTKAASKLHITQQTLSTHIGTIEKELGCRLFIRTSPLELTYAGRVFYNYAKQYEKLRISMEHEFFDINSEKKGVLRIGIAHTRGRIIMPELIGSYKEKYSKMEIQIIETANDNLCRQLLDNELDLIIASFSDDIPEIEVQPFYSEKIVLLVPIILLQNIYSDKAEEIIQIIQETQNISALSQCPFLLSNQEDIAGKIGERIISDAIFTPNISVQSGNIETLLELCAQGAGACFCPDIFVHRILSYDKLSKVQMFHFDNIGGYQIKFGWLKKPYLWNAIVDFIEIASLQKQKFLR</sequence>
<gene>
    <name evidence="6" type="ORF">GCM10008905_01610</name>
</gene>
<feature type="domain" description="HTH lysR-type" evidence="5">
    <location>
        <begin position="1"/>
        <end position="57"/>
    </location>
</feature>
<dbReference type="CDD" id="cd05466">
    <property type="entry name" value="PBP2_LTTR_substrate"/>
    <property type="match status" value="1"/>
</dbReference>
<evidence type="ECO:0000256" key="4">
    <source>
        <dbReference type="ARBA" id="ARBA00023163"/>
    </source>
</evidence>
<dbReference type="Pfam" id="PF03466">
    <property type="entry name" value="LysR_substrate"/>
    <property type="match status" value="1"/>
</dbReference>
<dbReference type="EMBL" id="BAAACF010000001">
    <property type="protein sequence ID" value="GAA0716737.1"/>
    <property type="molecule type" value="Genomic_DNA"/>
</dbReference>
<keyword evidence="2" id="KW-0805">Transcription regulation</keyword>
<keyword evidence="7" id="KW-1185">Reference proteome</keyword>
<comment type="similarity">
    <text evidence="1">Belongs to the LysR transcriptional regulatory family.</text>
</comment>
<dbReference type="PRINTS" id="PR00039">
    <property type="entry name" value="HTHLYSR"/>
</dbReference>
<evidence type="ECO:0000256" key="1">
    <source>
        <dbReference type="ARBA" id="ARBA00009437"/>
    </source>
</evidence>
<dbReference type="Gene3D" id="1.10.10.10">
    <property type="entry name" value="Winged helix-like DNA-binding domain superfamily/Winged helix DNA-binding domain"/>
    <property type="match status" value="1"/>
</dbReference>
<name>A0ABN1ILR4_9CLOT</name>
<dbReference type="Proteomes" id="UP001500339">
    <property type="component" value="Unassembled WGS sequence"/>
</dbReference>
<dbReference type="SUPFAM" id="SSF53850">
    <property type="entry name" value="Periplasmic binding protein-like II"/>
    <property type="match status" value="1"/>
</dbReference>
<dbReference type="PROSITE" id="PS50931">
    <property type="entry name" value="HTH_LYSR"/>
    <property type="match status" value="1"/>
</dbReference>
<dbReference type="InterPro" id="IPR036388">
    <property type="entry name" value="WH-like_DNA-bd_sf"/>
</dbReference>
<dbReference type="Gene3D" id="3.40.190.290">
    <property type="match status" value="1"/>
</dbReference>
<evidence type="ECO:0000313" key="6">
    <source>
        <dbReference type="EMBL" id="GAA0716737.1"/>
    </source>
</evidence>
<dbReference type="InterPro" id="IPR000847">
    <property type="entry name" value="LysR_HTH_N"/>
</dbReference>
<dbReference type="RefSeq" id="WP_343765433.1">
    <property type="nucleotide sequence ID" value="NZ_BAAACF010000001.1"/>
</dbReference>
<dbReference type="Pfam" id="PF00126">
    <property type="entry name" value="HTH_1"/>
    <property type="match status" value="1"/>
</dbReference>
<evidence type="ECO:0000256" key="3">
    <source>
        <dbReference type="ARBA" id="ARBA00023125"/>
    </source>
</evidence>
<dbReference type="SUPFAM" id="SSF46785">
    <property type="entry name" value="Winged helix' DNA-binding domain"/>
    <property type="match status" value="1"/>
</dbReference>
<keyword evidence="4" id="KW-0804">Transcription</keyword>
<evidence type="ECO:0000313" key="7">
    <source>
        <dbReference type="Proteomes" id="UP001500339"/>
    </source>
</evidence>